<protein>
    <submittedName>
        <fullName evidence="2">Putative NADH-flavin reductase</fullName>
    </submittedName>
</protein>
<evidence type="ECO:0000313" key="3">
    <source>
        <dbReference type="Proteomes" id="UP000247781"/>
    </source>
</evidence>
<evidence type="ECO:0000259" key="1">
    <source>
        <dbReference type="Pfam" id="PF13460"/>
    </source>
</evidence>
<name>A0A318HM05_9MYCO</name>
<sequence length="230" mass="24589">MRIAIFGANGQTGRLATRHALDAGHTTIAVTRRPGDFPFTDPALTVAEADVHDADAVADIVANADAVLSTLGVPFTREPVSTYSKGTANIVTAMQSSGVTRLVVVSSTGAYPAPGRTGAPFALRLFEPVITKTIGKTVYDDIRRMESVVRDSDLDWTIVRPSGLFDLPDVTEYVAGDIDPVGAFTSRSDLADYLVALAAKRGRKDTVTISTTADNPTMWQMIRREAFKSA</sequence>
<proteinExistence type="predicted"/>
<reference evidence="2 3" key="2">
    <citation type="submission" date="2018-06" db="EMBL/GenBank/DDBJ databases">
        <title>Sequencing of bacterial isolates from soil warming experiment in Harvard Forest, Massachusetts, USA.</title>
        <authorList>
            <person name="Deangelis K.PhD."/>
        </authorList>
    </citation>
    <scope>NUCLEOTIDE SEQUENCE [LARGE SCALE GENOMIC DNA]</scope>
    <source>
        <strain evidence="2 3">GAS496</strain>
    </source>
</reference>
<dbReference type="GO" id="GO:0042602">
    <property type="term" value="F:riboflavin reductase (NADPH) activity"/>
    <property type="evidence" value="ECO:0007669"/>
    <property type="project" value="TreeGrafter"/>
</dbReference>
<evidence type="ECO:0000313" key="2">
    <source>
        <dbReference type="EMBL" id="PXX12337.1"/>
    </source>
</evidence>
<dbReference type="SUPFAM" id="SSF51735">
    <property type="entry name" value="NAD(P)-binding Rossmann-fold domains"/>
    <property type="match status" value="1"/>
</dbReference>
<reference evidence="3" key="1">
    <citation type="submission" date="2018-05" db="EMBL/GenBank/DDBJ databases">
        <authorList>
            <person name="Deangelis K."/>
            <person name="Huntemann M."/>
            <person name="Clum A."/>
            <person name="Pillay M."/>
            <person name="Palaniappan K."/>
            <person name="Varghese N."/>
            <person name="Mikhailova N."/>
            <person name="Stamatis D."/>
            <person name="Reddy T."/>
            <person name="Daum C."/>
            <person name="Shapiro N."/>
            <person name="Ivanova N."/>
            <person name="Kyrpides N."/>
            <person name="Woyke T."/>
        </authorList>
    </citation>
    <scope>NUCLEOTIDE SEQUENCE [LARGE SCALE GENOMIC DNA]</scope>
    <source>
        <strain evidence="3">GAS496</strain>
    </source>
</reference>
<dbReference type="Pfam" id="PF13460">
    <property type="entry name" value="NAD_binding_10"/>
    <property type="match status" value="1"/>
</dbReference>
<dbReference type="InterPro" id="IPR036291">
    <property type="entry name" value="NAD(P)-bd_dom_sf"/>
</dbReference>
<dbReference type="GO" id="GO:0004074">
    <property type="term" value="F:biliverdin reductase [NAD(P)H] activity"/>
    <property type="evidence" value="ECO:0007669"/>
    <property type="project" value="TreeGrafter"/>
</dbReference>
<dbReference type="InterPro" id="IPR051606">
    <property type="entry name" value="Polyketide_Oxido-like"/>
</dbReference>
<dbReference type="EMBL" id="QJJU01000002">
    <property type="protein sequence ID" value="PXX12337.1"/>
    <property type="molecule type" value="Genomic_DNA"/>
</dbReference>
<feature type="domain" description="NAD(P)-binding" evidence="1">
    <location>
        <begin position="7"/>
        <end position="199"/>
    </location>
</feature>
<dbReference type="OrthoDB" id="3763081at2"/>
<keyword evidence="3" id="KW-1185">Reference proteome</keyword>
<dbReference type="InterPro" id="IPR016040">
    <property type="entry name" value="NAD(P)-bd_dom"/>
</dbReference>
<dbReference type="AlphaFoldDB" id="A0A318HM05"/>
<organism evidence="2 3">
    <name type="scientific">Mycolicibacterium moriokaense</name>
    <dbReference type="NCBI Taxonomy" id="39691"/>
    <lineage>
        <taxon>Bacteria</taxon>
        <taxon>Bacillati</taxon>
        <taxon>Actinomycetota</taxon>
        <taxon>Actinomycetes</taxon>
        <taxon>Mycobacteriales</taxon>
        <taxon>Mycobacteriaceae</taxon>
        <taxon>Mycolicibacterium</taxon>
    </lineage>
</organism>
<dbReference type="Proteomes" id="UP000247781">
    <property type="component" value="Unassembled WGS sequence"/>
</dbReference>
<gene>
    <name evidence="2" type="ORF">C8E89_102464</name>
</gene>
<comment type="caution">
    <text evidence="2">The sequence shown here is derived from an EMBL/GenBank/DDBJ whole genome shotgun (WGS) entry which is preliminary data.</text>
</comment>
<dbReference type="Gene3D" id="3.40.50.720">
    <property type="entry name" value="NAD(P)-binding Rossmann-like Domain"/>
    <property type="match status" value="1"/>
</dbReference>
<dbReference type="RefSeq" id="WP_110314955.1">
    <property type="nucleotide sequence ID" value="NZ_QJJU01000002.1"/>
</dbReference>
<dbReference type="PANTHER" id="PTHR43355">
    <property type="entry name" value="FLAVIN REDUCTASE (NADPH)"/>
    <property type="match status" value="1"/>
</dbReference>
<dbReference type="PANTHER" id="PTHR43355:SF2">
    <property type="entry name" value="FLAVIN REDUCTASE (NADPH)"/>
    <property type="match status" value="1"/>
</dbReference>
<accession>A0A318HM05</accession>